<dbReference type="EMBL" id="UGNV01000001">
    <property type="protein sequence ID" value="STX29097.1"/>
    <property type="molecule type" value="Genomic_DNA"/>
</dbReference>
<dbReference type="InterPro" id="IPR013216">
    <property type="entry name" value="Methyltransf_11"/>
</dbReference>
<name>A0A378I1N5_9GAMM</name>
<gene>
    <name evidence="2" type="ORF">NCTC13315_01632</name>
</gene>
<feature type="domain" description="Methyltransferase type 11" evidence="1">
    <location>
        <begin position="80"/>
        <end position="125"/>
    </location>
</feature>
<organism evidence="2 3">
    <name type="scientific">Legionella beliardensis</name>
    <dbReference type="NCBI Taxonomy" id="91822"/>
    <lineage>
        <taxon>Bacteria</taxon>
        <taxon>Pseudomonadati</taxon>
        <taxon>Pseudomonadota</taxon>
        <taxon>Gammaproteobacteria</taxon>
        <taxon>Legionellales</taxon>
        <taxon>Legionellaceae</taxon>
        <taxon>Legionella</taxon>
    </lineage>
</organism>
<keyword evidence="2" id="KW-0808">Transferase</keyword>
<dbReference type="Proteomes" id="UP000254968">
    <property type="component" value="Unassembled WGS sequence"/>
</dbReference>
<evidence type="ECO:0000259" key="1">
    <source>
        <dbReference type="Pfam" id="PF08241"/>
    </source>
</evidence>
<dbReference type="InterPro" id="IPR029063">
    <property type="entry name" value="SAM-dependent_MTases_sf"/>
</dbReference>
<evidence type="ECO:0000313" key="2">
    <source>
        <dbReference type="EMBL" id="STX29097.1"/>
    </source>
</evidence>
<sequence>MSLEEQQYKFQALNEWFSTEQGIKIAQAFFSELAPLKDLLHGDTLLQLGSCGDNLFFSELRFQHKWLATPYISSSSTVITLLNQLPLDRDSVDCIIVPFTLEALAIKSPIDEIDRVLKPSGYAIFLGVNPVSLWGWWLRKAGKNFFGTLSGKPKSVLSIKRAMLHRGYVQCHLSSFYYIPPCKAEKWLARLEFFNEIGKMISPIPAGFYCLVVQKQQENLIGPIVLEEEETLAAASPVSLQPTCKH</sequence>
<dbReference type="GO" id="GO:0008757">
    <property type="term" value="F:S-adenosylmethionine-dependent methyltransferase activity"/>
    <property type="evidence" value="ECO:0007669"/>
    <property type="project" value="InterPro"/>
</dbReference>
<dbReference type="Pfam" id="PF08241">
    <property type="entry name" value="Methyltransf_11"/>
    <property type="match status" value="1"/>
</dbReference>
<accession>A0A378I1N5</accession>
<dbReference type="RefSeq" id="WP_160149872.1">
    <property type="nucleotide sequence ID" value="NZ_CAAAHO010000004.1"/>
</dbReference>
<dbReference type="SUPFAM" id="SSF53335">
    <property type="entry name" value="S-adenosyl-L-methionine-dependent methyltransferases"/>
    <property type="match status" value="1"/>
</dbReference>
<keyword evidence="3" id="KW-1185">Reference proteome</keyword>
<dbReference type="Gene3D" id="3.40.50.150">
    <property type="entry name" value="Vaccinia Virus protein VP39"/>
    <property type="match status" value="1"/>
</dbReference>
<proteinExistence type="predicted"/>
<evidence type="ECO:0000313" key="3">
    <source>
        <dbReference type="Proteomes" id="UP000254968"/>
    </source>
</evidence>
<reference evidence="2 3" key="1">
    <citation type="submission" date="2018-06" db="EMBL/GenBank/DDBJ databases">
        <authorList>
            <consortium name="Pathogen Informatics"/>
            <person name="Doyle S."/>
        </authorList>
    </citation>
    <scope>NUCLEOTIDE SEQUENCE [LARGE SCALE GENOMIC DNA]</scope>
    <source>
        <strain evidence="2 3">NCTC13315</strain>
    </source>
</reference>
<protein>
    <submittedName>
        <fullName evidence="2">Methyl-transferase</fullName>
    </submittedName>
</protein>
<dbReference type="OrthoDB" id="6191410at2"/>
<dbReference type="AlphaFoldDB" id="A0A378I1N5"/>